<dbReference type="PIRSF" id="PIRSF005739">
    <property type="entry name" value="O-mtase"/>
    <property type="match status" value="1"/>
</dbReference>
<dbReference type="Proteomes" id="UP000319383">
    <property type="component" value="Chromosome"/>
</dbReference>
<feature type="domain" description="O-methyltransferase dimerisation" evidence="6">
    <location>
        <begin position="32"/>
        <end position="104"/>
    </location>
</feature>
<dbReference type="GO" id="GO:0032259">
    <property type="term" value="P:methylation"/>
    <property type="evidence" value="ECO:0007669"/>
    <property type="project" value="UniProtKB-KW"/>
</dbReference>
<dbReference type="Gene3D" id="3.40.50.150">
    <property type="entry name" value="Vaccinia Virus protein VP39"/>
    <property type="match status" value="1"/>
</dbReference>
<gene>
    <name evidence="7" type="primary">tcmN</name>
    <name evidence="7" type="ORF">Mal52_37360</name>
</gene>
<keyword evidence="2 7" id="KW-0808">Transferase</keyword>
<dbReference type="PANTHER" id="PTHR43712">
    <property type="entry name" value="PUTATIVE (AFU_ORTHOLOGUE AFUA_4G14580)-RELATED"/>
    <property type="match status" value="1"/>
</dbReference>
<feature type="domain" description="O-methyltransferase C-terminal" evidence="5">
    <location>
        <begin position="129"/>
        <end position="336"/>
    </location>
</feature>
<keyword evidence="1 7" id="KW-0489">Methyltransferase</keyword>
<dbReference type="InterPro" id="IPR036388">
    <property type="entry name" value="WH-like_DNA-bd_sf"/>
</dbReference>
<dbReference type="PROSITE" id="PS51683">
    <property type="entry name" value="SAM_OMT_II"/>
    <property type="match status" value="1"/>
</dbReference>
<evidence type="ECO:0000313" key="7">
    <source>
        <dbReference type="EMBL" id="QDU45245.1"/>
    </source>
</evidence>
<dbReference type="InterPro" id="IPR036390">
    <property type="entry name" value="WH_DNA-bd_sf"/>
</dbReference>
<evidence type="ECO:0000256" key="4">
    <source>
        <dbReference type="PIRSR" id="PIRSR005739-1"/>
    </source>
</evidence>
<dbReference type="SUPFAM" id="SSF53335">
    <property type="entry name" value="S-adenosyl-L-methionine-dependent methyltransferases"/>
    <property type="match status" value="1"/>
</dbReference>
<dbReference type="PANTHER" id="PTHR43712:SF2">
    <property type="entry name" value="O-METHYLTRANSFERASE CICE"/>
    <property type="match status" value="1"/>
</dbReference>
<sequence length="355" mass="38919">MIPAEYRGPCLAPPAQERNDMDNAVPHQQLDQMITGYWVSQAIYAAAKFDIAEHLSDGPRSIDDLAAATSTNPDALYRLLRALASIGIFAEGQSRQFSLTPLAEPLRSGVPGSKRALALMAGDEQFRAWAEIEYSIRTGNMAFEKVYGKPIFEYLGEHPEKAQIFDAAMTGIHGRESDAITAAYDFSEFKVLADLGGGNGTLISSVLQEHPSMRGMLFDLPHVVERAYANVEALGVKDRCELIGGNFFESVPEGADAYMMRHIIHDWDDEKSLSILHNCHQALATGAKLLVVESVIPEGNEPFGGKFLDLVMLLIPGGKERTEQEYRELFSQAGFELTRVVPTSTEVSVIEAVAL</sequence>
<dbReference type="Pfam" id="PF00891">
    <property type="entry name" value="Methyltransf_2"/>
    <property type="match status" value="1"/>
</dbReference>
<reference evidence="7 8" key="1">
    <citation type="submission" date="2019-02" db="EMBL/GenBank/DDBJ databases">
        <title>Deep-cultivation of Planctomycetes and their phenomic and genomic characterization uncovers novel biology.</title>
        <authorList>
            <person name="Wiegand S."/>
            <person name="Jogler M."/>
            <person name="Boedeker C."/>
            <person name="Pinto D."/>
            <person name="Vollmers J."/>
            <person name="Rivas-Marin E."/>
            <person name="Kohn T."/>
            <person name="Peeters S.H."/>
            <person name="Heuer A."/>
            <person name="Rast P."/>
            <person name="Oberbeckmann S."/>
            <person name="Bunk B."/>
            <person name="Jeske O."/>
            <person name="Meyerdierks A."/>
            <person name="Storesund J.E."/>
            <person name="Kallscheuer N."/>
            <person name="Luecker S."/>
            <person name="Lage O.M."/>
            <person name="Pohl T."/>
            <person name="Merkel B.J."/>
            <person name="Hornburger P."/>
            <person name="Mueller R.-W."/>
            <person name="Bruemmer F."/>
            <person name="Labrenz M."/>
            <person name="Spormann A.M."/>
            <person name="Op den Camp H."/>
            <person name="Overmann J."/>
            <person name="Amann R."/>
            <person name="Jetten M.S.M."/>
            <person name="Mascher T."/>
            <person name="Medema M.H."/>
            <person name="Devos D.P."/>
            <person name="Kaster A.-K."/>
            <person name="Ovreas L."/>
            <person name="Rohde M."/>
            <person name="Galperin M.Y."/>
            <person name="Jogler C."/>
        </authorList>
    </citation>
    <scope>NUCLEOTIDE SEQUENCE [LARGE SCALE GENOMIC DNA]</scope>
    <source>
        <strain evidence="7 8">Mal52</strain>
    </source>
</reference>
<dbReference type="SUPFAM" id="SSF46785">
    <property type="entry name" value="Winged helix' DNA-binding domain"/>
    <property type="match status" value="1"/>
</dbReference>
<dbReference type="InterPro" id="IPR029063">
    <property type="entry name" value="SAM-dependent_MTases_sf"/>
</dbReference>
<evidence type="ECO:0000259" key="6">
    <source>
        <dbReference type="Pfam" id="PF08100"/>
    </source>
</evidence>
<organism evidence="7 8">
    <name type="scientific">Symmachiella dynata</name>
    <dbReference type="NCBI Taxonomy" id="2527995"/>
    <lineage>
        <taxon>Bacteria</taxon>
        <taxon>Pseudomonadati</taxon>
        <taxon>Planctomycetota</taxon>
        <taxon>Planctomycetia</taxon>
        <taxon>Planctomycetales</taxon>
        <taxon>Planctomycetaceae</taxon>
        <taxon>Symmachiella</taxon>
    </lineage>
</organism>
<evidence type="ECO:0000313" key="8">
    <source>
        <dbReference type="Proteomes" id="UP000319383"/>
    </source>
</evidence>
<protein>
    <submittedName>
        <fullName evidence="7">Multifunctional cyclase-dehydratase-3-O-methyl transferase TcmN</fullName>
        <ecNumber evidence="7">2.1.1.-</ecNumber>
    </submittedName>
</protein>
<keyword evidence="8" id="KW-1185">Reference proteome</keyword>
<dbReference type="EMBL" id="CP036276">
    <property type="protein sequence ID" value="QDU45245.1"/>
    <property type="molecule type" value="Genomic_DNA"/>
</dbReference>
<dbReference type="EC" id="2.1.1.-" evidence="7"/>
<evidence type="ECO:0000256" key="3">
    <source>
        <dbReference type="ARBA" id="ARBA00022691"/>
    </source>
</evidence>
<accession>A0A517ZS66</accession>
<proteinExistence type="predicted"/>
<dbReference type="InterPro" id="IPR016461">
    <property type="entry name" value="COMT-like"/>
</dbReference>
<evidence type="ECO:0000256" key="2">
    <source>
        <dbReference type="ARBA" id="ARBA00022679"/>
    </source>
</evidence>
<evidence type="ECO:0000259" key="5">
    <source>
        <dbReference type="Pfam" id="PF00891"/>
    </source>
</evidence>
<dbReference type="Pfam" id="PF08100">
    <property type="entry name" value="Dimerisation"/>
    <property type="match status" value="1"/>
</dbReference>
<dbReference type="AlphaFoldDB" id="A0A517ZS66"/>
<dbReference type="GO" id="GO:0046983">
    <property type="term" value="F:protein dimerization activity"/>
    <property type="evidence" value="ECO:0007669"/>
    <property type="project" value="InterPro"/>
</dbReference>
<feature type="active site" description="Proton acceptor" evidence="4">
    <location>
        <position position="265"/>
    </location>
</feature>
<evidence type="ECO:0000256" key="1">
    <source>
        <dbReference type="ARBA" id="ARBA00022603"/>
    </source>
</evidence>
<name>A0A517ZS66_9PLAN</name>
<dbReference type="KEGG" id="sdyn:Mal52_37360"/>
<dbReference type="GO" id="GO:0008171">
    <property type="term" value="F:O-methyltransferase activity"/>
    <property type="evidence" value="ECO:0007669"/>
    <property type="project" value="InterPro"/>
</dbReference>
<dbReference type="InterPro" id="IPR001077">
    <property type="entry name" value="COMT_C"/>
</dbReference>
<dbReference type="Gene3D" id="1.10.10.10">
    <property type="entry name" value="Winged helix-like DNA-binding domain superfamily/Winged helix DNA-binding domain"/>
    <property type="match status" value="1"/>
</dbReference>
<dbReference type="InterPro" id="IPR012967">
    <property type="entry name" value="COMT_dimerisation"/>
</dbReference>
<keyword evidence="3" id="KW-0949">S-adenosyl-L-methionine</keyword>